<dbReference type="PANTHER" id="PTHR33734:SF28">
    <property type="entry name" value="LYSM DOMAIN-CONTAINING GPI-ANCHORED PROTEIN 1-LIKE"/>
    <property type="match status" value="1"/>
</dbReference>
<name>I3SD99_LOTJA</name>
<evidence type="ECO:0000256" key="1">
    <source>
        <dbReference type="SAM" id="SignalP"/>
    </source>
</evidence>
<keyword evidence="1" id="KW-0732">Signal</keyword>
<dbReference type="SMART" id="SM00257">
    <property type="entry name" value="LysM"/>
    <property type="match status" value="2"/>
</dbReference>
<feature type="domain" description="LysM" evidence="2">
    <location>
        <begin position="109"/>
        <end position="155"/>
    </location>
</feature>
<reference evidence="3" key="1">
    <citation type="submission" date="2012-05" db="EMBL/GenBank/DDBJ databases">
        <authorList>
            <person name="Krishnakumar V."/>
            <person name="Cheung F."/>
            <person name="Xiao Y."/>
            <person name="Chan A."/>
            <person name="Moskal W.A."/>
            <person name="Town C.D."/>
        </authorList>
    </citation>
    <scope>NUCLEOTIDE SEQUENCE</scope>
</reference>
<feature type="signal peptide" evidence="1">
    <location>
        <begin position="1"/>
        <end position="26"/>
    </location>
</feature>
<dbReference type="PROSITE" id="PS51782">
    <property type="entry name" value="LYSM"/>
    <property type="match status" value="2"/>
</dbReference>
<feature type="domain" description="LysM" evidence="2">
    <location>
        <begin position="174"/>
        <end position="218"/>
    </location>
</feature>
<dbReference type="Pfam" id="PF01476">
    <property type="entry name" value="LysM"/>
    <property type="match status" value="2"/>
</dbReference>
<sequence>MRNHLQFLWRHILVFLLLSVSYQVEAKSTIEPCSSGFPCPSLLSYILPWDSKLSEIATRFSVNVSNILAANSVFPITPSSGHQILSAKSIVKIPFSCPCVDGIRRSISTIYNVEASDTLASISEGYGGLVGAEQIKTMNSINETNPLTYGSSIVIPLPCKCLNNVNNGDTTVYMSYVVQKGQSLGSIATMYGTTVSDLESVNGLGQMQLIQETYYLFLLQHVHQQP</sequence>
<dbReference type="PANTHER" id="PTHR33734">
    <property type="entry name" value="LYSM DOMAIN-CONTAINING GPI-ANCHORED PROTEIN 2"/>
    <property type="match status" value="1"/>
</dbReference>
<feature type="chain" id="PRO_5003679177" description="LysM domain-containing protein" evidence="1">
    <location>
        <begin position="27"/>
        <end position="226"/>
    </location>
</feature>
<evidence type="ECO:0000259" key="2">
    <source>
        <dbReference type="PROSITE" id="PS51782"/>
    </source>
</evidence>
<dbReference type="InterPro" id="IPR036779">
    <property type="entry name" value="LysM_dom_sf"/>
</dbReference>
<accession>I3SD99</accession>
<protein>
    <recommendedName>
        <fullName evidence="2">LysM domain-containing protein</fullName>
    </recommendedName>
</protein>
<proteinExistence type="evidence at transcript level"/>
<organism evidence="3">
    <name type="scientific">Lotus japonicus</name>
    <name type="common">Lotus corniculatus var. japonicus</name>
    <dbReference type="NCBI Taxonomy" id="34305"/>
    <lineage>
        <taxon>Eukaryota</taxon>
        <taxon>Viridiplantae</taxon>
        <taxon>Streptophyta</taxon>
        <taxon>Embryophyta</taxon>
        <taxon>Tracheophyta</taxon>
        <taxon>Spermatophyta</taxon>
        <taxon>Magnoliopsida</taxon>
        <taxon>eudicotyledons</taxon>
        <taxon>Gunneridae</taxon>
        <taxon>Pentapetalae</taxon>
        <taxon>rosids</taxon>
        <taxon>fabids</taxon>
        <taxon>Fabales</taxon>
        <taxon>Fabaceae</taxon>
        <taxon>Papilionoideae</taxon>
        <taxon>50 kb inversion clade</taxon>
        <taxon>NPAAA clade</taxon>
        <taxon>Hologalegina</taxon>
        <taxon>robinioid clade</taxon>
        <taxon>Loteae</taxon>
        <taxon>Lotus</taxon>
    </lineage>
</organism>
<evidence type="ECO:0000313" key="3">
    <source>
        <dbReference type="EMBL" id="AFK38241.1"/>
    </source>
</evidence>
<dbReference type="CDD" id="cd00118">
    <property type="entry name" value="LysM"/>
    <property type="match status" value="1"/>
</dbReference>
<dbReference type="Gene3D" id="3.10.350.10">
    <property type="entry name" value="LysM domain"/>
    <property type="match status" value="2"/>
</dbReference>
<dbReference type="SUPFAM" id="SSF54106">
    <property type="entry name" value="LysM domain"/>
    <property type="match status" value="1"/>
</dbReference>
<dbReference type="EMBL" id="BT138446">
    <property type="protein sequence ID" value="AFK38241.1"/>
    <property type="molecule type" value="mRNA"/>
</dbReference>
<dbReference type="AlphaFoldDB" id="I3SD99"/>
<dbReference type="InterPro" id="IPR018392">
    <property type="entry name" value="LysM"/>
</dbReference>